<name>A0A3L6G631_MAIZE</name>
<proteinExistence type="predicted"/>
<dbReference type="Gene3D" id="3.30.2130.10">
    <property type="entry name" value="VC0802-like"/>
    <property type="match status" value="1"/>
</dbReference>
<protein>
    <submittedName>
        <fullName evidence="1">Aspartokinase 3, chloroplastic</fullName>
    </submittedName>
</protein>
<reference evidence="1" key="1">
    <citation type="journal article" date="2018" name="Nat. Genet.">
        <title>Extensive intraspecific gene order and gene structural variations between Mo17 and other maize genomes.</title>
        <authorList>
            <person name="Sun S."/>
            <person name="Zhou Y."/>
            <person name="Chen J."/>
            <person name="Shi J."/>
            <person name="Zhao H."/>
            <person name="Zhao H."/>
            <person name="Song W."/>
            <person name="Zhang M."/>
            <person name="Cui Y."/>
            <person name="Dong X."/>
            <person name="Liu H."/>
            <person name="Ma X."/>
            <person name="Jiao Y."/>
            <person name="Wang B."/>
            <person name="Wei X."/>
            <person name="Stein J.C."/>
            <person name="Glaubitz J.C."/>
            <person name="Lu F."/>
            <person name="Yu G."/>
            <person name="Liang C."/>
            <person name="Fengler K."/>
            <person name="Li B."/>
            <person name="Rafalski A."/>
            <person name="Schnable P.S."/>
            <person name="Ware D.H."/>
            <person name="Buckler E.S."/>
            <person name="Lai J."/>
        </authorList>
    </citation>
    <scope>NUCLEOTIDE SEQUENCE [LARGE SCALE GENOMIC DNA]</scope>
    <source>
        <tissue evidence="1">Seedling</tissue>
    </source>
</reference>
<keyword evidence="1" id="KW-0808">Transferase</keyword>
<accession>A0A3L6G631</accession>
<organism evidence="1">
    <name type="scientific">Zea mays</name>
    <name type="common">Maize</name>
    <dbReference type="NCBI Taxonomy" id="4577"/>
    <lineage>
        <taxon>Eukaryota</taxon>
        <taxon>Viridiplantae</taxon>
        <taxon>Streptophyta</taxon>
        <taxon>Embryophyta</taxon>
        <taxon>Tracheophyta</taxon>
        <taxon>Spermatophyta</taxon>
        <taxon>Magnoliopsida</taxon>
        <taxon>Liliopsida</taxon>
        <taxon>Poales</taxon>
        <taxon>Poaceae</taxon>
        <taxon>PACMAD clade</taxon>
        <taxon>Panicoideae</taxon>
        <taxon>Andropogonodae</taxon>
        <taxon>Andropogoneae</taxon>
        <taxon>Tripsacinae</taxon>
        <taxon>Zea</taxon>
    </lineage>
</organism>
<gene>
    <name evidence="1" type="primary">AK3</name>
    <name evidence="1" type="ORF">Zm00014a_032681</name>
</gene>
<dbReference type="GO" id="GO:0016301">
    <property type="term" value="F:kinase activity"/>
    <property type="evidence" value="ECO:0007669"/>
    <property type="project" value="UniProtKB-KW"/>
</dbReference>
<evidence type="ECO:0000313" key="1">
    <source>
        <dbReference type="EMBL" id="PWZ41864.1"/>
    </source>
</evidence>
<comment type="caution">
    <text evidence="1">The sequence shown here is derived from an EMBL/GenBank/DDBJ whole genome shotgun (WGS) entry which is preliminary data.</text>
</comment>
<dbReference type="Proteomes" id="UP000251960">
    <property type="component" value="Chromosome 2"/>
</dbReference>
<dbReference type="AlphaFoldDB" id="A0A3L6G631"/>
<dbReference type="EMBL" id="NCVQ01000003">
    <property type="protein sequence ID" value="PWZ41864.1"/>
    <property type="molecule type" value="Genomic_DNA"/>
</dbReference>
<sequence>MDKVVLTSIVLKSNVTMLDILSTRMLGQYGFPGKGLMEFLEQRTSARSPPKKDPGCFYKELYKGFCDKFKRSRQAIDLLLNLLSLL</sequence>
<keyword evidence="1" id="KW-0418">Kinase</keyword>